<protein>
    <submittedName>
        <fullName evidence="1">Uncharacterized protein</fullName>
    </submittedName>
</protein>
<dbReference type="EMBL" id="BARS01054962">
    <property type="protein sequence ID" value="GAG52751.1"/>
    <property type="molecule type" value="Genomic_DNA"/>
</dbReference>
<reference evidence="1" key="1">
    <citation type="journal article" date="2014" name="Front. Microbiol.">
        <title>High frequency of phylogenetically diverse reductive dehalogenase-homologous genes in deep subseafloor sedimentary metagenomes.</title>
        <authorList>
            <person name="Kawai M."/>
            <person name="Futagami T."/>
            <person name="Toyoda A."/>
            <person name="Takaki Y."/>
            <person name="Nishi S."/>
            <person name="Hori S."/>
            <person name="Arai W."/>
            <person name="Tsubouchi T."/>
            <person name="Morono Y."/>
            <person name="Uchiyama I."/>
            <person name="Ito T."/>
            <person name="Fujiyama A."/>
            <person name="Inagaki F."/>
            <person name="Takami H."/>
        </authorList>
    </citation>
    <scope>NUCLEOTIDE SEQUENCE</scope>
    <source>
        <strain evidence="1">Expedition CK06-06</strain>
    </source>
</reference>
<comment type="caution">
    <text evidence="1">The sequence shown here is derived from an EMBL/GenBank/DDBJ whole genome shotgun (WGS) entry which is preliminary data.</text>
</comment>
<name>X0ZXG8_9ZZZZ</name>
<organism evidence="1">
    <name type="scientific">marine sediment metagenome</name>
    <dbReference type="NCBI Taxonomy" id="412755"/>
    <lineage>
        <taxon>unclassified sequences</taxon>
        <taxon>metagenomes</taxon>
        <taxon>ecological metagenomes</taxon>
    </lineage>
</organism>
<gene>
    <name evidence="1" type="ORF">S01H1_81258</name>
</gene>
<feature type="non-terminal residue" evidence="1">
    <location>
        <position position="142"/>
    </location>
</feature>
<dbReference type="AlphaFoldDB" id="X0ZXG8"/>
<evidence type="ECO:0000313" key="1">
    <source>
        <dbReference type="EMBL" id="GAG52751.1"/>
    </source>
</evidence>
<accession>X0ZXG8</accession>
<sequence length="142" mass="15219">MPVPDKRLGISVRDEVRQQQRDIADLKNTKANAGVTLPVQLGTPPGVLTDEQAAGLMNNLGTTNRVVMDHDRRIIELERLAEIGKGIATEFAGVSKDTLVTEAGKKIHEQVNDALDRANEAAASLERANSAMPGIAARVAED</sequence>
<proteinExistence type="predicted"/>